<evidence type="ECO:0000313" key="3">
    <source>
        <dbReference type="Proteomes" id="UP000472372"/>
    </source>
</evidence>
<name>A0A6S6VZ05_9PLEO</name>
<evidence type="ECO:0000256" key="1">
    <source>
        <dbReference type="SAM" id="MobiDB-lite"/>
    </source>
</evidence>
<feature type="compositionally biased region" description="Polar residues" evidence="1">
    <location>
        <begin position="259"/>
        <end position="275"/>
    </location>
</feature>
<accession>A0A6S6VZ05</accession>
<proteinExistence type="predicted"/>
<dbReference type="EMBL" id="HG992979">
    <property type="protein sequence ID" value="CAE7027585.1"/>
    <property type="molecule type" value="Genomic_DNA"/>
</dbReference>
<protein>
    <recommendedName>
        <fullName evidence="4">Essential protein Yae1 N-terminal domain-containing protein</fullName>
    </recommendedName>
</protein>
<organism evidence="2 3">
    <name type="scientific">Pyrenophora teres f. teres</name>
    <dbReference type="NCBI Taxonomy" id="97479"/>
    <lineage>
        <taxon>Eukaryota</taxon>
        <taxon>Fungi</taxon>
        <taxon>Dikarya</taxon>
        <taxon>Ascomycota</taxon>
        <taxon>Pezizomycotina</taxon>
        <taxon>Dothideomycetes</taxon>
        <taxon>Pleosporomycetidae</taxon>
        <taxon>Pleosporales</taxon>
        <taxon>Pleosporineae</taxon>
        <taxon>Pleosporaceae</taxon>
        <taxon>Pyrenophora</taxon>
    </lineage>
</organism>
<dbReference type="AlphaFoldDB" id="A0A6S6VZ05"/>
<dbReference type="Proteomes" id="UP000472372">
    <property type="component" value="Chromosome 3"/>
</dbReference>
<reference evidence="2" key="1">
    <citation type="submission" date="2021-02" db="EMBL/GenBank/DDBJ databases">
        <authorList>
            <person name="Syme A R."/>
            <person name="Syme A R."/>
            <person name="Moolhuijzen P."/>
        </authorList>
    </citation>
    <scope>NUCLEOTIDE SEQUENCE</scope>
    <source>
        <strain evidence="2">W1-1</strain>
    </source>
</reference>
<feature type="region of interest" description="Disordered" evidence="1">
    <location>
        <begin position="259"/>
        <end position="290"/>
    </location>
</feature>
<evidence type="ECO:0000313" key="2">
    <source>
        <dbReference type="EMBL" id="CAE7027585.1"/>
    </source>
</evidence>
<gene>
    <name evidence="2" type="ORF">PTTW11_04272</name>
</gene>
<evidence type="ECO:0008006" key="4">
    <source>
        <dbReference type="Google" id="ProtNLM"/>
    </source>
</evidence>
<sequence length="301" mass="33026">MEQTTVPDRLQVLLTTVREATLTEPDRMPLKAFLASLQHEATESTQEASQNAQVVICETFLSVLNSAASSPTDVSLVSDTAQNFPTAASCAVQTDSATISLWDMVPRAREEGYERGFHEGINAGHKSGIEEGKSMKMSEALSIAFEQGETEGFKMAQEQHRVEQHRVFEQERNIERAKQSAYEARVLQDQRGVDEATENMDQDWVGKYGVDNKVTSNGAKTRQLPSISTAVVDEEVAPNGEKTWQSQIVSTAVVDNKSVSNGKTVKQPPTVSTVVPSKEKLKPTSNGTDPFAVLLPLMRQK</sequence>